<evidence type="ECO:0000256" key="2">
    <source>
        <dbReference type="ARBA" id="ARBA00022692"/>
    </source>
</evidence>
<organism evidence="9 10">
    <name type="scientific">Hibiscus sabdariffa</name>
    <name type="common">roselle</name>
    <dbReference type="NCBI Taxonomy" id="183260"/>
    <lineage>
        <taxon>Eukaryota</taxon>
        <taxon>Viridiplantae</taxon>
        <taxon>Streptophyta</taxon>
        <taxon>Embryophyta</taxon>
        <taxon>Tracheophyta</taxon>
        <taxon>Spermatophyta</taxon>
        <taxon>Magnoliopsida</taxon>
        <taxon>eudicotyledons</taxon>
        <taxon>Gunneridae</taxon>
        <taxon>Pentapetalae</taxon>
        <taxon>rosids</taxon>
        <taxon>malvids</taxon>
        <taxon>Malvales</taxon>
        <taxon>Malvaceae</taxon>
        <taxon>Malvoideae</taxon>
        <taxon>Hibiscus</taxon>
    </lineage>
</organism>
<accession>A0ABR2RWE8</accession>
<gene>
    <name evidence="9" type="ORF">V6N11_079758</name>
</gene>
<keyword evidence="4 8" id="KW-1133">Transmembrane helix</keyword>
<keyword evidence="5 8" id="KW-0472">Membrane</keyword>
<keyword evidence="6" id="KW-0675">Receptor</keyword>
<evidence type="ECO:0000256" key="7">
    <source>
        <dbReference type="ARBA" id="ARBA00023180"/>
    </source>
</evidence>
<keyword evidence="3" id="KW-0732">Signal</keyword>
<proteinExistence type="predicted"/>
<sequence>MANHLCGPPVSKSCITRSVLSDGSNSEGSNGQSKLKGLYVSIGVGYVMGFGGMVAPLFFIRSWRYAYYQKLDHVGRKLYLLWASISSPHLLTSFPQARWFLKDLNSSAMSQVCNLTWPPCPANGSFDSLALMSSTHDQIMMFDACNFFM</sequence>
<evidence type="ECO:0000256" key="5">
    <source>
        <dbReference type="ARBA" id="ARBA00023136"/>
    </source>
</evidence>
<name>A0ABR2RWE8_9ROSI</name>
<evidence type="ECO:0000256" key="6">
    <source>
        <dbReference type="ARBA" id="ARBA00023170"/>
    </source>
</evidence>
<reference evidence="9 10" key="1">
    <citation type="journal article" date="2024" name="G3 (Bethesda)">
        <title>Genome assembly of Hibiscus sabdariffa L. provides insights into metabolisms of medicinal natural products.</title>
        <authorList>
            <person name="Kim T."/>
        </authorList>
    </citation>
    <scope>NUCLEOTIDE SEQUENCE [LARGE SCALE GENOMIC DNA]</scope>
    <source>
        <strain evidence="9">TK-2024</strain>
        <tissue evidence="9">Old leaves</tissue>
    </source>
</reference>
<comment type="caution">
    <text evidence="9">The sequence shown here is derived from an EMBL/GenBank/DDBJ whole genome shotgun (WGS) entry which is preliminary data.</text>
</comment>
<evidence type="ECO:0000313" key="10">
    <source>
        <dbReference type="Proteomes" id="UP001396334"/>
    </source>
</evidence>
<feature type="transmembrane region" description="Helical" evidence="8">
    <location>
        <begin position="38"/>
        <end position="60"/>
    </location>
</feature>
<evidence type="ECO:0000256" key="1">
    <source>
        <dbReference type="ARBA" id="ARBA00004479"/>
    </source>
</evidence>
<dbReference type="PANTHER" id="PTHR48063:SF48">
    <property type="entry name" value="LRR RECEPTOR-LIKE SERINE_THREONINE-PROTEIN KINASE FLS2"/>
    <property type="match status" value="1"/>
</dbReference>
<evidence type="ECO:0000256" key="8">
    <source>
        <dbReference type="SAM" id="Phobius"/>
    </source>
</evidence>
<keyword evidence="7" id="KW-0325">Glycoprotein</keyword>
<evidence type="ECO:0000256" key="3">
    <source>
        <dbReference type="ARBA" id="ARBA00022729"/>
    </source>
</evidence>
<evidence type="ECO:0000313" key="9">
    <source>
        <dbReference type="EMBL" id="KAK9017278.1"/>
    </source>
</evidence>
<evidence type="ECO:0000256" key="4">
    <source>
        <dbReference type="ARBA" id="ARBA00022989"/>
    </source>
</evidence>
<protein>
    <submittedName>
        <fullName evidence="9">Uncharacterized protein</fullName>
    </submittedName>
</protein>
<dbReference type="InterPro" id="IPR046956">
    <property type="entry name" value="RLP23-like"/>
</dbReference>
<dbReference type="PANTHER" id="PTHR48063">
    <property type="entry name" value="LRR RECEPTOR-LIKE KINASE"/>
    <property type="match status" value="1"/>
</dbReference>
<dbReference type="Proteomes" id="UP001396334">
    <property type="component" value="Unassembled WGS sequence"/>
</dbReference>
<keyword evidence="10" id="KW-1185">Reference proteome</keyword>
<comment type="subcellular location">
    <subcellularLocation>
        <location evidence="1">Membrane</location>
        <topology evidence="1">Single-pass type I membrane protein</topology>
    </subcellularLocation>
</comment>
<dbReference type="EMBL" id="JBBPBN010000020">
    <property type="protein sequence ID" value="KAK9017278.1"/>
    <property type="molecule type" value="Genomic_DNA"/>
</dbReference>
<keyword evidence="2 8" id="KW-0812">Transmembrane</keyword>